<dbReference type="Pfam" id="PF00171">
    <property type="entry name" value="Aldedh"/>
    <property type="match status" value="1"/>
</dbReference>
<dbReference type="InterPro" id="IPR016163">
    <property type="entry name" value="Ald_DH_C"/>
</dbReference>
<sequence>MHAAVFARAARRSFSARRRFAHHAPAVHQTQLLINGEFVPATSGKTFDTFNPATEAKIASVHAAGVDDVDKAVHAARNAFDNGPWRKLSGSQRATLMRKFADLIEANADELAALEALDNGKPCNVAKVVDIDLAIKCIRYYAGWADKITGKTIPIDGPFFCYTKDEPVGVCAQIIPWNFPILMAAWKLGPLLATGCTSVLKPAEQTPLTALRLGELLVEAGFPKGVVNIIPGDGATTGRYLAQHPLVDKVAFTGSTEVGFEIMRQSHPSNLKRVTLELGGKSANIIMPDADLDLAIAASQLGLFHNQGQCCIAGSRVFVHEDIYEEFLAKSAAAAAKNVVGDPFCAKTTQGPQVNEEQFRKILAYIETGKREGARLLTGGKRHGKKGWFIEPTVFADVEDHMTIAKEEIFGPVMSILKFKDVDEVIARANASEYGLGAGVVTKDIGNVMKLTNGLRAGTVYVNCYDVFDAAAPFGGFKNSGLGRELGEAGLRPYVENKTVIIKQ</sequence>
<dbReference type="CDD" id="cd07091">
    <property type="entry name" value="ALDH_F1-2_Ald2-like"/>
    <property type="match status" value="1"/>
</dbReference>
<dbReference type="RefSeq" id="XP_012203170.1">
    <property type="nucleotide sequence ID" value="XM_012347780.1"/>
</dbReference>
<dbReference type="KEGG" id="spar:SPRG_08538"/>
<dbReference type="InterPro" id="IPR029510">
    <property type="entry name" value="Ald_DH_CS_GLU"/>
</dbReference>
<keyword evidence="7" id="KW-1185">Reference proteome</keyword>
<dbReference type="STRING" id="695850.A0A067CHC8"/>
<evidence type="ECO:0000256" key="1">
    <source>
        <dbReference type="ARBA" id="ARBA00009986"/>
    </source>
</evidence>
<dbReference type="Gene3D" id="3.40.309.10">
    <property type="entry name" value="Aldehyde Dehydrogenase, Chain A, domain 2"/>
    <property type="match status" value="1"/>
</dbReference>
<evidence type="ECO:0000256" key="2">
    <source>
        <dbReference type="ARBA" id="ARBA00023002"/>
    </source>
</evidence>
<dbReference type="FunFam" id="3.40.309.10:FF:000001">
    <property type="entry name" value="Mitochondrial aldehyde dehydrogenase 2"/>
    <property type="match status" value="1"/>
</dbReference>
<dbReference type="EMBL" id="KK583226">
    <property type="protein sequence ID" value="KDO26177.1"/>
    <property type="molecule type" value="Genomic_DNA"/>
</dbReference>
<name>A0A067CHC8_SAPPC</name>
<dbReference type="GO" id="GO:0016620">
    <property type="term" value="F:oxidoreductase activity, acting on the aldehyde or oxo group of donors, NAD or NADP as acceptor"/>
    <property type="evidence" value="ECO:0007669"/>
    <property type="project" value="InterPro"/>
</dbReference>
<reference evidence="6 7" key="1">
    <citation type="journal article" date="2013" name="PLoS Genet.">
        <title>Distinctive expansion of potential virulence genes in the genome of the oomycete fish pathogen Saprolegnia parasitica.</title>
        <authorList>
            <person name="Jiang R.H."/>
            <person name="de Bruijn I."/>
            <person name="Haas B.J."/>
            <person name="Belmonte R."/>
            <person name="Lobach L."/>
            <person name="Christie J."/>
            <person name="van den Ackerveken G."/>
            <person name="Bottin A."/>
            <person name="Bulone V."/>
            <person name="Diaz-Moreno S.M."/>
            <person name="Dumas B."/>
            <person name="Fan L."/>
            <person name="Gaulin E."/>
            <person name="Govers F."/>
            <person name="Grenville-Briggs L.J."/>
            <person name="Horner N.R."/>
            <person name="Levin J.Z."/>
            <person name="Mammella M."/>
            <person name="Meijer H.J."/>
            <person name="Morris P."/>
            <person name="Nusbaum C."/>
            <person name="Oome S."/>
            <person name="Phillips A.J."/>
            <person name="van Rooyen D."/>
            <person name="Rzeszutek E."/>
            <person name="Saraiva M."/>
            <person name="Secombes C.J."/>
            <person name="Seidl M.F."/>
            <person name="Snel B."/>
            <person name="Stassen J.H."/>
            <person name="Sykes S."/>
            <person name="Tripathy S."/>
            <person name="van den Berg H."/>
            <person name="Vega-Arreguin J.C."/>
            <person name="Wawra S."/>
            <person name="Young S.K."/>
            <person name="Zeng Q."/>
            <person name="Dieguez-Uribeondo J."/>
            <person name="Russ C."/>
            <person name="Tyler B.M."/>
            <person name="van West P."/>
        </authorList>
    </citation>
    <scope>NUCLEOTIDE SEQUENCE [LARGE SCALE GENOMIC DNA]</scope>
    <source>
        <strain evidence="6 7">CBS 223.65</strain>
    </source>
</reference>
<dbReference type="AlphaFoldDB" id="A0A067CHC8"/>
<dbReference type="InterPro" id="IPR016160">
    <property type="entry name" value="Ald_DH_CS_CYS"/>
</dbReference>
<feature type="domain" description="Aldehyde dehydrogenase" evidence="5">
    <location>
        <begin position="38"/>
        <end position="500"/>
    </location>
</feature>
<dbReference type="PROSITE" id="PS00070">
    <property type="entry name" value="ALDEHYDE_DEHYDR_CYS"/>
    <property type="match status" value="1"/>
</dbReference>
<evidence type="ECO:0000256" key="4">
    <source>
        <dbReference type="RuleBase" id="RU003345"/>
    </source>
</evidence>
<organism evidence="6 7">
    <name type="scientific">Saprolegnia parasitica (strain CBS 223.65)</name>
    <dbReference type="NCBI Taxonomy" id="695850"/>
    <lineage>
        <taxon>Eukaryota</taxon>
        <taxon>Sar</taxon>
        <taxon>Stramenopiles</taxon>
        <taxon>Oomycota</taxon>
        <taxon>Saprolegniomycetes</taxon>
        <taxon>Saprolegniales</taxon>
        <taxon>Saprolegniaceae</taxon>
        <taxon>Saprolegnia</taxon>
    </lineage>
</organism>
<feature type="active site" evidence="3">
    <location>
        <position position="277"/>
    </location>
</feature>
<gene>
    <name evidence="6" type="ORF">SPRG_08538</name>
</gene>
<evidence type="ECO:0000259" key="5">
    <source>
        <dbReference type="Pfam" id="PF00171"/>
    </source>
</evidence>
<dbReference type="OMA" id="WSNTFNK"/>
<protein>
    <recommendedName>
        <fullName evidence="5">Aldehyde dehydrogenase domain-containing protein</fullName>
    </recommendedName>
</protein>
<dbReference type="InterPro" id="IPR015590">
    <property type="entry name" value="Aldehyde_DH_dom"/>
</dbReference>
<dbReference type="InterPro" id="IPR016162">
    <property type="entry name" value="Ald_DH_N"/>
</dbReference>
<dbReference type="Gene3D" id="3.40.605.10">
    <property type="entry name" value="Aldehyde Dehydrogenase, Chain A, domain 1"/>
    <property type="match status" value="1"/>
</dbReference>
<evidence type="ECO:0000256" key="3">
    <source>
        <dbReference type="PROSITE-ProRule" id="PRU10007"/>
    </source>
</evidence>
<dbReference type="PROSITE" id="PS00687">
    <property type="entry name" value="ALDEHYDE_DEHYDR_GLU"/>
    <property type="match status" value="1"/>
</dbReference>
<accession>A0A067CHC8</accession>
<dbReference type="Proteomes" id="UP000030745">
    <property type="component" value="Unassembled WGS sequence"/>
</dbReference>
<dbReference type="SUPFAM" id="SSF53720">
    <property type="entry name" value="ALDH-like"/>
    <property type="match status" value="1"/>
</dbReference>
<proteinExistence type="inferred from homology"/>
<keyword evidence="2 4" id="KW-0560">Oxidoreductase</keyword>
<dbReference type="GeneID" id="24130754"/>
<dbReference type="PANTHER" id="PTHR11699">
    <property type="entry name" value="ALDEHYDE DEHYDROGENASE-RELATED"/>
    <property type="match status" value="1"/>
</dbReference>
<dbReference type="OrthoDB" id="310895at2759"/>
<evidence type="ECO:0000313" key="7">
    <source>
        <dbReference type="Proteomes" id="UP000030745"/>
    </source>
</evidence>
<dbReference type="VEuPathDB" id="FungiDB:SPRG_08538"/>
<comment type="similarity">
    <text evidence="1 4">Belongs to the aldehyde dehydrogenase family.</text>
</comment>
<dbReference type="FunFam" id="3.40.605.10:FF:000050">
    <property type="entry name" value="Aldehyde dehydrogenase, mitochondrial"/>
    <property type="match status" value="1"/>
</dbReference>
<dbReference type="InterPro" id="IPR016161">
    <property type="entry name" value="Ald_DH/histidinol_DH"/>
</dbReference>
<evidence type="ECO:0000313" key="6">
    <source>
        <dbReference type="EMBL" id="KDO26177.1"/>
    </source>
</evidence>